<comment type="subcellular location">
    <subcellularLocation>
        <location evidence="1">Membrane</location>
        <topology evidence="1">Single-pass type I membrane protein</topology>
    </subcellularLocation>
</comment>
<dbReference type="GO" id="GO:0005524">
    <property type="term" value="F:ATP binding"/>
    <property type="evidence" value="ECO:0007669"/>
    <property type="project" value="UniProtKB-KW"/>
</dbReference>
<accession>A0AAX6I8L8</accession>
<evidence type="ECO:0000259" key="8">
    <source>
        <dbReference type="Pfam" id="PF12819"/>
    </source>
</evidence>
<dbReference type="Gene3D" id="2.60.120.430">
    <property type="entry name" value="Galactose-binding lectin"/>
    <property type="match status" value="2"/>
</dbReference>
<evidence type="ECO:0000256" key="1">
    <source>
        <dbReference type="ARBA" id="ARBA00004479"/>
    </source>
</evidence>
<evidence type="ECO:0000256" key="4">
    <source>
        <dbReference type="ARBA" id="ARBA00022840"/>
    </source>
</evidence>
<dbReference type="FunFam" id="2.60.120.430:FF:000001">
    <property type="entry name" value="Receptor-like protein kinase FERONIA"/>
    <property type="match status" value="1"/>
</dbReference>
<feature type="chain" id="PRO_5043489469" evidence="7">
    <location>
        <begin position="22"/>
        <end position="475"/>
    </location>
</feature>
<evidence type="ECO:0000256" key="2">
    <source>
        <dbReference type="ARBA" id="ARBA00022679"/>
    </source>
</evidence>
<keyword evidence="6" id="KW-1133">Transmembrane helix</keyword>
<feature type="transmembrane region" description="Helical" evidence="6">
    <location>
        <begin position="412"/>
        <end position="433"/>
    </location>
</feature>
<reference evidence="9" key="1">
    <citation type="journal article" date="2023" name="GigaByte">
        <title>Genome assembly of the bearded iris, Iris pallida Lam.</title>
        <authorList>
            <person name="Bruccoleri R.E."/>
            <person name="Oakeley E.J."/>
            <person name="Faust A.M.E."/>
            <person name="Altorfer M."/>
            <person name="Dessus-Babus S."/>
            <person name="Burckhardt D."/>
            <person name="Oertli M."/>
            <person name="Naumann U."/>
            <person name="Petersen F."/>
            <person name="Wong J."/>
        </authorList>
    </citation>
    <scope>NUCLEOTIDE SEQUENCE</scope>
    <source>
        <strain evidence="9">GSM-AAB239-AS_SAM_17_03QT</strain>
    </source>
</reference>
<sequence length="475" mass="51399">MDPRKIYPILFLLLLVPLSSARFSPADNILLDCGSNSPSTSLSDHRIFRPDSQINSDGVSLRSPNPNSLYQTARVFTTPSSYKFQIKNKGTHLLRLHFYPFSSLSSNLNLSSAHFHVFADNDFVLLSNFAFDWSSTPSPLLKEYLLHAESDSLILSFVPAAPSAFAVVSAIELFSAPRDLLPDRARLVGPTLKENFDRLSHQALETLYRINVAGPKVTPFNDTLWRTWLPDSGFSISGPESRTVTFSGRIVYRKYGASREVGPDNVYGSARVSRASNMTWVFPVDSGYKYLVRMHFCDIASLALNELYLNVYVNGYAAYQDLDLSDATGQVLASPYYLDLVAGVDSTGLLTVVVGPSSLSDPSKVGGLLNGLEIMKINNTIGSLAGGVPSLLAMQSSRTGGSVGEGGGGGGAMARSLICGFVFVVLLGTAFMLMSRWKAETGKDGGLAWSPLPVDVSDGRFGQGSVALAGKFMYF</sequence>
<evidence type="ECO:0000256" key="7">
    <source>
        <dbReference type="SAM" id="SignalP"/>
    </source>
</evidence>
<reference evidence="9" key="2">
    <citation type="submission" date="2023-04" db="EMBL/GenBank/DDBJ databases">
        <authorList>
            <person name="Bruccoleri R.E."/>
            <person name="Oakeley E.J."/>
            <person name="Faust A.-M."/>
            <person name="Dessus-Babus S."/>
            <person name="Altorfer M."/>
            <person name="Burckhardt D."/>
            <person name="Oertli M."/>
            <person name="Naumann U."/>
            <person name="Petersen F."/>
            <person name="Wong J."/>
        </authorList>
    </citation>
    <scope>NUCLEOTIDE SEQUENCE</scope>
    <source>
        <strain evidence="9">GSM-AAB239-AS_SAM_17_03QT</strain>
        <tissue evidence="9">Leaf</tissue>
    </source>
</reference>
<name>A0AAX6I8L8_IRIPA</name>
<keyword evidence="6" id="KW-0472">Membrane</keyword>
<evidence type="ECO:0000313" key="10">
    <source>
        <dbReference type="Proteomes" id="UP001140949"/>
    </source>
</evidence>
<keyword evidence="10" id="KW-1185">Reference proteome</keyword>
<gene>
    <name evidence="9" type="ORF">M6B38_267660</name>
</gene>
<keyword evidence="2" id="KW-0808">Transferase</keyword>
<keyword evidence="7" id="KW-0732">Signal</keyword>
<feature type="domain" description="Malectin-like" evidence="8">
    <location>
        <begin position="31"/>
        <end position="376"/>
    </location>
</feature>
<dbReference type="GO" id="GO:0004714">
    <property type="term" value="F:transmembrane receptor protein tyrosine kinase activity"/>
    <property type="evidence" value="ECO:0007669"/>
    <property type="project" value="InterPro"/>
</dbReference>
<dbReference type="PANTHER" id="PTHR34590:SF6">
    <property type="entry name" value="RECEPTOR-LIKE KINASE"/>
    <property type="match status" value="1"/>
</dbReference>
<evidence type="ECO:0000256" key="5">
    <source>
        <dbReference type="ARBA" id="ARBA00023180"/>
    </source>
</evidence>
<organism evidence="9 10">
    <name type="scientific">Iris pallida</name>
    <name type="common">Sweet iris</name>
    <dbReference type="NCBI Taxonomy" id="29817"/>
    <lineage>
        <taxon>Eukaryota</taxon>
        <taxon>Viridiplantae</taxon>
        <taxon>Streptophyta</taxon>
        <taxon>Embryophyta</taxon>
        <taxon>Tracheophyta</taxon>
        <taxon>Spermatophyta</taxon>
        <taxon>Magnoliopsida</taxon>
        <taxon>Liliopsida</taxon>
        <taxon>Asparagales</taxon>
        <taxon>Iridaceae</taxon>
        <taxon>Iridoideae</taxon>
        <taxon>Irideae</taxon>
        <taxon>Iris</taxon>
    </lineage>
</organism>
<dbReference type="PANTHER" id="PTHR34590">
    <property type="entry name" value="OS03G0124300 PROTEIN-RELATED"/>
    <property type="match status" value="1"/>
</dbReference>
<evidence type="ECO:0000256" key="3">
    <source>
        <dbReference type="ARBA" id="ARBA00022741"/>
    </source>
</evidence>
<dbReference type="EMBL" id="JANAVB010003400">
    <property type="protein sequence ID" value="KAJ6849572.1"/>
    <property type="molecule type" value="Genomic_DNA"/>
</dbReference>
<dbReference type="Proteomes" id="UP001140949">
    <property type="component" value="Unassembled WGS sequence"/>
</dbReference>
<keyword evidence="9" id="KW-0418">Kinase</keyword>
<proteinExistence type="predicted"/>
<keyword evidence="5" id="KW-0325">Glycoprotein</keyword>
<dbReference type="GO" id="GO:0016020">
    <property type="term" value="C:membrane"/>
    <property type="evidence" value="ECO:0007669"/>
    <property type="project" value="UniProtKB-SubCell"/>
</dbReference>
<keyword evidence="3" id="KW-0547">Nucleotide-binding</keyword>
<keyword evidence="4" id="KW-0067">ATP-binding</keyword>
<keyword evidence="6" id="KW-0812">Transmembrane</keyword>
<dbReference type="InterPro" id="IPR024788">
    <property type="entry name" value="Malectin-like_Carb-bd_dom"/>
</dbReference>
<comment type="caution">
    <text evidence="9">The sequence shown here is derived from an EMBL/GenBank/DDBJ whole genome shotgun (WGS) entry which is preliminary data.</text>
</comment>
<keyword evidence="9" id="KW-0675">Receptor</keyword>
<dbReference type="InterPro" id="IPR045272">
    <property type="entry name" value="ANXUR1/2-like"/>
</dbReference>
<dbReference type="AlphaFoldDB" id="A0AAX6I8L8"/>
<feature type="signal peptide" evidence="7">
    <location>
        <begin position="1"/>
        <end position="21"/>
    </location>
</feature>
<evidence type="ECO:0000256" key="6">
    <source>
        <dbReference type="SAM" id="Phobius"/>
    </source>
</evidence>
<dbReference type="Pfam" id="PF12819">
    <property type="entry name" value="Malectin_like"/>
    <property type="match status" value="1"/>
</dbReference>
<evidence type="ECO:0000313" key="9">
    <source>
        <dbReference type="EMBL" id="KAJ6849572.1"/>
    </source>
</evidence>
<protein>
    <submittedName>
        <fullName evidence="9">Receptor-like protein kinase</fullName>
    </submittedName>
</protein>